<proteinExistence type="inferred from homology"/>
<dbReference type="OrthoDB" id="9774430at2"/>
<keyword evidence="2" id="KW-0560">Oxidoreductase</keyword>
<evidence type="ECO:0000256" key="1">
    <source>
        <dbReference type="ARBA" id="ARBA00006484"/>
    </source>
</evidence>
<dbReference type="PANTHER" id="PTHR43669">
    <property type="entry name" value="5-KETO-D-GLUCONATE 5-REDUCTASE"/>
    <property type="match status" value="1"/>
</dbReference>
<dbReference type="EMBL" id="FQUM01000003">
    <property type="protein sequence ID" value="SHF05989.1"/>
    <property type="molecule type" value="Genomic_DNA"/>
</dbReference>
<dbReference type="InterPro" id="IPR036409">
    <property type="entry name" value="Aldolase_II/adducin_N_sf"/>
</dbReference>
<dbReference type="SUPFAM" id="SSF51735">
    <property type="entry name" value="NAD(P)-binding Rossmann-fold domains"/>
    <property type="match status" value="1"/>
</dbReference>
<dbReference type="InterPro" id="IPR020904">
    <property type="entry name" value="Sc_DH/Rdtase_CS"/>
</dbReference>
<dbReference type="Pfam" id="PF00106">
    <property type="entry name" value="adh_short"/>
    <property type="match status" value="1"/>
</dbReference>
<dbReference type="STRING" id="1484053.SAMN05444274_103378"/>
<dbReference type="InterPro" id="IPR001303">
    <property type="entry name" value="Aldolase_II/adducin_N"/>
</dbReference>
<dbReference type="RefSeq" id="WP_073000888.1">
    <property type="nucleotide sequence ID" value="NZ_FQUM01000003.1"/>
</dbReference>
<reference evidence="4 5" key="1">
    <citation type="submission" date="2016-11" db="EMBL/GenBank/DDBJ databases">
        <authorList>
            <person name="Jaros S."/>
            <person name="Januszkiewicz K."/>
            <person name="Wedrychowicz H."/>
        </authorList>
    </citation>
    <scope>NUCLEOTIDE SEQUENCE [LARGE SCALE GENOMIC DNA]</scope>
    <source>
        <strain evidence="4 5">DSM 26910</strain>
    </source>
</reference>
<name>A0A1M4YJR2_9BACT</name>
<sequence>MKPEIKELIEVSRYYGKNKEYVIAGGGNTSFKNEKHLWIKASGINLGSIGEDGFCVLDRAKLNDIPNQQFSANPVQREEEVKNALLNSRINPESGLRPSVETSLHNLFSYKYVVHTHSTLINGLMCSNQAEQKTTEIFGEKALFVPYSDPGYILFKIIAEQIAAYHQKFGNDPKIVLIQNHGIFVAANTTDEIKGIYAGIETKLKNTFDSFPESEEKPVSKEMAEILPAVRMMLSGEKLKVATAFNSTWISNFITDKKTFSKWIARPYNPDQMVYCLSEYLFIENKGTTEKILSEARAQIAEFTTRRKATPKIIFIQNEGVIAAEDSAVSVGYLKDMVSDFCQIATLAENFGGPHPLTAEQVAFIENWEVENYRKKVSLGGKAQGQLENKTVIVTGAAQGFGAGIAEILFNQGANIVVADLNAEKGKEFAGQLNDKGRKNEAHFIGVNVSEATSVENMIQQAVLRFGGLDVMISNAGILRAGSLDEMDAATFELMTKVNYTGYFLCSKYAQKVMKIQHRHCPNHFMDIIQINSKSGLKGSNKNFAYAGGKFGGIGLTQSFALELMPFNIKVNSVCPGNFFDGPLWSDPEKGLFVQYLKAGKVPGAKTISDVKSFYEAQVPAGRGCTPKDVAKAIFYVIDQQYETGQAIPVTGGQNMLK</sequence>
<protein>
    <submittedName>
        <fullName evidence="4">Rhamnose utilisation protein RhaD, predicted bifunctional aldolase and dehydrogenase</fullName>
    </submittedName>
</protein>
<comment type="similarity">
    <text evidence="1">Belongs to the short-chain dehydrogenases/reductases (SDR) family.</text>
</comment>
<dbReference type="SUPFAM" id="SSF53639">
    <property type="entry name" value="AraD/HMP-PK domain-like"/>
    <property type="match status" value="1"/>
</dbReference>
<organism evidence="4 5">
    <name type="scientific">Mariniphaga anaerophila</name>
    <dbReference type="NCBI Taxonomy" id="1484053"/>
    <lineage>
        <taxon>Bacteria</taxon>
        <taxon>Pseudomonadati</taxon>
        <taxon>Bacteroidota</taxon>
        <taxon>Bacteroidia</taxon>
        <taxon>Marinilabiliales</taxon>
        <taxon>Prolixibacteraceae</taxon>
        <taxon>Mariniphaga</taxon>
    </lineage>
</organism>
<dbReference type="Proteomes" id="UP000184164">
    <property type="component" value="Unassembled WGS sequence"/>
</dbReference>
<evidence type="ECO:0000259" key="3">
    <source>
        <dbReference type="SMART" id="SM01007"/>
    </source>
</evidence>
<dbReference type="Pfam" id="PF00596">
    <property type="entry name" value="Aldolase_II"/>
    <property type="match status" value="1"/>
</dbReference>
<dbReference type="AlphaFoldDB" id="A0A1M4YJR2"/>
<keyword evidence="5" id="KW-1185">Reference proteome</keyword>
<dbReference type="SMART" id="SM01007">
    <property type="entry name" value="Aldolase_II"/>
    <property type="match status" value="1"/>
</dbReference>
<dbReference type="PRINTS" id="PR00081">
    <property type="entry name" value="GDHRDH"/>
</dbReference>
<evidence type="ECO:0000256" key="2">
    <source>
        <dbReference type="ARBA" id="ARBA00023002"/>
    </source>
</evidence>
<evidence type="ECO:0000313" key="4">
    <source>
        <dbReference type="EMBL" id="SHF05989.1"/>
    </source>
</evidence>
<dbReference type="PROSITE" id="PS00061">
    <property type="entry name" value="ADH_SHORT"/>
    <property type="match status" value="1"/>
</dbReference>
<evidence type="ECO:0000313" key="5">
    <source>
        <dbReference type="Proteomes" id="UP000184164"/>
    </source>
</evidence>
<dbReference type="Gene3D" id="3.40.225.10">
    <property type="entry name" value="Class II aldolase/adducin N-terminal domain"/>
    <property type="match status" value="1"/>
</dbReference>
<dbReference type="PANTHER" id="PTHR43669:SF3">
    <property type="entry name" value="ALCOHOL DEHYDROGENASE, PUTATIVE (AFU_ORTHOLOGUE AFUA_3G03445)-RELATED"/>
    <property type="match status" value="1"/>
</dbReference>
<dbReference type="GO" id="GO:0016491">
    <property type="term" value="F:oxidoreductase activity"/>
    <property type="evidence" value="ECO:0007669"/>
    <property type="project" value="UniProtKB-KW"/>
</dbReference>
<dbReference type="InterPro" id="IPR036291">
    <property type="entry name" value="NAD(P)-bd_dom_sf"/>
</dbReference>
<gene>
    <name evidence="4" type="ORF">SAMN05444274_103378</name>
</gene>
<dbReference type="InterPro" id="IPR002347">
    <property type="entry name" value="SDR_fam"/>
</dbReference>
<accession>A0A1M4YJR2</accession>
<feature type="domain" description="Class II aldolase/adducin N-terminal" evidence="3">
    <location>
        <begin position="7"/>
        <end position="208"/>
    </location>
</feature>
<dbReference type="Gene3D" id="3.40.50.720">
    <property type="entry name" value="NAD(P)-binding Rossmann-like Domain"/>
    <property type="match status" value="1"/>
</dbReference>